<comment type="caution">
    <text evidence="1">The sequence shown here is derived from an EMBL/GenBank/DDBJ whole genome shotgun (WGS) entry which is preliminary data.</text>
</comment>
<evidence type="ECO:0000313" key="1">
    <source>
        <dbReference type="EMBL" id="MBK9984931.1"/>
    </source>
</evidence>
<dbReference type="Proteomes" id="UP000808337">
    <property type="component" value="Unassembled WGS sequence"/>
</dbReference>
<dbReference type="EMBL" id="JADKGY010000032">
    <property type="protein sequence ID" value="MBK9984931.1"/>
    <property type="molecule type" value="Genomic_DNA"/>
</dbReference>
<gene>
    <name evidence="1" type="ORF">IPP15_21635</name>
</gene>
<evidence type="ECO:0000313" key="2">
    <source>
        <dbReference type="Proteomes" id="UP000808337"/>
    </source>
</evidence>
<accession>A0A9D7SZ44</accession>
<reference evidence="1 2" key="1">
    <citation type="submission" date="2020-10" db="EMBL/GenBank/DDBJ databases">
        <title>Connecting structure to function with the recovery of over 1000 high-quality activated sludge metagenome-assembled genomes encoding full-length rRNA genes using long-read sequencing.</title>
        <authorList>
            <person name="Singleton C.M."/>
            <person name="Petriglieri F."/>
            <person name="Kristensen J.M."/>
            <person name="Kirkegaard R.H."/>
            <person name="Michaelsen T.Y."/>
            <person name="Andersen M.H."/>
            <person name="Karst S.M."/>
            <person name="Dueholm M.S."/>
            <person name="Nielsen P.H."/>
            <person name="Albertsen M."/>
        </authorList>
    </citation>
    <scope>NUCLEOTIDE SEQUENCE [LARGE SCALE GENOMIC DNA]</scope>
    <source>
        <strain evidence="1">Ribe_18-Q3-R11-54_MAXAC.273</strain>
    </source>
</reference>
<dbReference type="AlphaFoldDB" id="A0A9D7SZ44"/>
<organism evidence="1 2">
    <name type="scientific">Candidatus Opimibacter skivensis</name>
    <dbReference type="NCBI Taxonomy" id="2982028"/>
    <lineage>
        <taxon>Bacteria</taxon>
        <taxon>Pseudomonadati</taxon>
        <taxon>Bacteroidota</taxon>
        <taxon>Saprospiria</taxon>
        <taxon>Saprospirales</taxon>
        <taxon>Saprospiraceae</taxon>
        <taxon>Candidatus Opimibacter</taxon>
    </lineage>
</organism>
<proteinExistence type="predicted"/>
<sequence>MNRNMQLPAIHGGNFAATKKGLRKNTLIHAKSFEKMEIISENPFYVFKPE</sequence>
<protein>
    <submittedName>
        <fullName evidence="1">Uncharacterized protein</fullName>
    </submittedName>
</protein>
<name>A0A9D7SZ44_9BACT</name>